<keyword evidence="1" id="KW-0808">Transferase</keyword>
<protein>
    <submittedName>
        <fullName evidence="1">Adenine/guanine phosphoribosyltransferase</fullName>
    </submittedName>
</protein>
<dbReference type="GO" id="GO:0016757">
    <property type="term" value="F:glycosyltransferase activity"/>
    <property type="evidence" value="ECO:0007669"/>
    <property type="project" value="UniProtKB-KW"/>
</dbReference>
<evidence type="ECO:0000313" key="2">
    <source>
        <dbReference type="Proteomes" id="UP000225910"/>
    </source>
</evidence>
<feature type="non-terminal residue" evidence="1">
    <location>
        <position position="60"/>
    </location>
</feature>
<accession>A0A9X7ATU0</accession>
<dbReference type="EMBL" id="NVCU01000498">
    <property type="protein sequence ID" value="PFT73062.1"/>
    <property type="molecule type" value="Genomic_DNA"/>
</dbReference>
<reference evidence="1 2" key="1">
    <citation type="submission" date="2017-09" db="EMBL/GenBank/DDBJ databases">
        <title>Large-scale bioinformatics analysis of Bacillus genomes uncovers conserved roles of natural products in bacterial physiology.</title>
        <authorList>
            <consortium name="Agbiome Team Llc"/>
            <person name="Bleich R.M."/>
            <person name="Grubbs K.J."/>
            <person name="Santa Maria K.C."/>
            <person name="Allen S.E."/>
            <person name="Farag S."/>
            <person name="Shank E.A."/>
            <person name="Bowers A."/>
        </authorList>
    </citation>
    <scope>NUCLEOTIDE SEQUENCE [LARGE SCALE GENOMIC DNA]</scope>
    <source>
        <strain evidence="1 2">AFS064137</strain>
    </source>
</reference>
<dbReference type="Proteomes" id="UP000225910">
    <property type="component" value="Unassembled WGS sequence"/>
</dbReference>
<proteinExistence type="predicted"/>
<organism evidence="1 2">
    <name type="scientific">Bacillus thuringiensis</name>
    <dbReference type="NCBI Taxonomy" id="1428"/>
    <lineage>
        <taxon>Bacteria</taxon>
        <taxon>Bacillati</taxon>
        <taxon>Bacillota</taxon>
        <taxon>Bacilli</taxon>
        <taxon>Bacillales</taxon>
        <taxon>Bacillaceae</taxon>
        <taxon>Bacillus</taxon>
        <taxon>Bacillus cereus group</taxon>
    </lineage>
</organism>
<sequence>MKTNNSPISLLQTQSNTYNVLNNIQVHVEVRDNPYNLALDNLFQMAARINKKRSFLVTTQ</sequence>
<name>A0A9X7ATU0_BACTU</name>
<evidence type="ECO:0000313" key="1">
    <source>
        <dbReference type="EMBL" id="PFT73062.1"/>
    </source>
</evidence>
<comment type="caution">
    <text evidence="1">The sequence shown here is derived from an EMBL/GenBank/DDBJ whole genome shotgun (WGS) entry which is preliminary data.</text>
</comment>
<keyword evidence="1" id="KW-0328">Glycosyltransferase</keyword>
<dbReference type="AlphaFoldDB" id="A0A9X7ATU0"/>
<gene>
    <name evidence="1" type="ORF">COK81_32995</name>
</gene>